<dbReference type="InterPro" id="IPR002176">
    <property type="entry name" value="X-over_junc_endoDNase_RuvC"/>
</dbReference>
<evidence type="ECO:0000256" key="2">
    <source>
        <dbReference type="ARBA" id="ARBA00022763"/>
    </source>
</evidence>
<dbReference type="GO" id="GO:0006310">
    <property type="term" value="P:DNA recombination"/>
    <property type="evidence" value="ECO:0007669"/>
    <property type="project" value="UniProtKB-KW"/>
</dbReference>
<dbReference type="Proteomes" id="UP000608530">
    <property type="component" value="Unassembled WGS sequence"/>
</dbReference>
<sequence length="182" mass="19741">MILGVDFSLTATGVCAITDGEAECITIRTAKENHWWQFPDRIALISSQLEEWSAFRAELGDPYLVIESPAFAAKSSSLDRMFGGWWLLVDELINGLSLDTPLLVTPAQVKKFATGKGNAGKDEVMLATARRYPDVVIGNNNEADALTLAAIGAAAYEEPFTGTLTKYQQEVVDAVRAGKETI</sequence>
<gene>
    <name evidence="7" type="ORF">JD276_13175</name>
</gene>
<keyword evidence="3" id="KW-0460">Magnesium</keyword>
<dbReference type="GO" id="GO:0003677">
    <property type="term" value="F:DNA binding"/>
    <property type="evidence" value="ECO:0007669"/>
    <property type="project" value="UniProtKB-KW"/>
</dbReference>
<comment type="similarity">
    <text evidence="1">Belongs to the RuvC family.</text>
</comment>
<accession>A0A934Q9H6</accession>
<keyword evidence="6" id="KW-0234">DNA repair</keyword>
<keyword evidence="8" id="KW-1185">Reference proteome</keyword>
<protein>
    <submittedName>
        <fullName evidence="7">Uncharacterized protein</fullName>
    </submittedName>
</protein>
<keyword evidence="5" id="KW-0233">DNA recombination</keyword>
<reference evidence="7" key="1">
    <citation type="submission" date="2020-12" db="EMBL/GenBank/DDBJ databases">
        <title>Leucobacter sp. CAS1, isolated from Chromium sludge.</title>
        <authorList>
            <person name="Xu Z."/>
        </authorList>
    </citation>
    <scope>NUCLEOTIDE SEQUENCE</scope>
    <source>
        <strain evidence="7">CSA1</strain>
    </source>
</reference>
<organism evidence="7 8">
    <name type="scientific">Leucobacter chromiisoli</name>
    <dbReference type="NCBI Taxonomy" id="2796471"/>
    <lineage>
        <taxon>Bacteria</taxon>
        <taxon>Bacillati</taxon>
        <taxon>Actinomycetota</taxon>
        <taxon>Actinomycetes</taxon>
        <taxon>Micrococcales</taxon>
        <taxon>Microbacteriaceae</taxon>
        <taxon>Leucobacter</taxon>
    </lineage>
</organism>
<evidence type="ECO:0000256" key="5">
    <source>
        <dbReference type="ARBA" id="ARBA00023172"/>
    </source>
</evidence>
<dbReference type="EMBL" id="JAEHOH010000020">
    <property type="protein sequence ID" value="MBK0419983.1"/>
    <property type="molecule type" value="Genomic_DNA"/>
</dbReference>
<keyword evidence="4" id="KW-0238">DNA-binding</keyword>
<keyword evidence="2" id="KW-0227">DNA damage</keyword>
<dbReference type="PRINTS" id="PR00696">
    <property type="entry name" value="RSOLVASERUVC"/>
</dbReference>
<dbReference type="GO" id="GO:0006281">
    <property type="term" value="P:DNA repair"/>
    <property type="evidence" value="ECO:0007669"/>
    <property type="project" value="UniProtKB-KW"/>
</dbReference>
<evidence type="ECO:0000256" key="1">
    <source>
        <dbReference type="ARBA" id="ARBA00009518"/>
    </source>
</evidence>
<comment type="caution">
    <text evidence="7">The sequence shown here is derived from an EMBL/GenBank/DDBJ whole genome shotgun (WGS) entry which is preliminary data.</text>
</comment>
<dbReference type="RefSeq" id="WP_200116125.1">
    <property type="nucleotide sequence ID" value="NZ_JAEHOH010000020.1"/>
</dbReference>
<dbReference type="InterPro" id="IPR012337">
    <property type="entry name" value="RNaseH-like_sf"/>
</dbReference>
<dbReference type="InterPro" id="IPR036397">
    <property type="entry name" value="RNaseH_sf"/>
</dbReference>
<evidence type="ECO:0000313" key="7">
    <source>
        <dbReference type="EMBL" id="MBK0419983.1"/>
    </source>
</evidence>
<name>A0A934Q9H6_9MICO</name>
<dbReference type="SUPFAM" id="SSF53098">
    <property type="entry name" value="Ribonuclease H-like"/>
    <property type="match status" value="1"/>
</dbReference>
<evidence type="ECO:0000256" key="4">
    <source>
        <dbReference type="ARBA" id="ARBA00023125"/>
    </source>
</evidence>
<evidence type="ECO:0000313" key="8">
    <source>
        <dbReference type="Proteomes" id="UP000608530"/>
    </source>
</evidence>
<dbReference type="GO" id="GO:0004520">
    <property type="term" value="F:DNA endonuclease activity"/>
    <property type="evidence" value="ECO:0007669"/>
    <property type="project" value="InterPro"/>
</dbReference>
<proteinExistence type="inferred from homology"/>
<evidence type="ECO:0000256" key="6">
    <source>
        <dbReference type="ARBA" id="ARBA00023204"/>
    </source>
</evidence>
<dbReference type="AlphaFoldDB" id="A0A934Q9H6"/>
<evidence type="ECO:0000256" key="3">
    <source>
        <dbReference type="ARBA" id="ARBA00022842"/>
    </source>
</evidence>
<dbReference type="Gene3D" id="3.30.420.10">
    <property type="entry name" value="Ribonuclease H-like superfamily/Ribonuclease H"/>
    <property type="match status" value="1"/>
</dbReference>